<comment type="similarity">
    <text evidence="6">Belongs to the RuvA family.</text>
</comment>
<evidence type="ECO:0000256" key="3">
    <source>
        <dbReference type="ARBA" id="ARBA00023125"/>
    </source>
</evidence>
<dbReference type="InterPro" id="IPR003583">
    <property type="entry name" value="Hlx-hairpin-Hlx_DNA-bd_motif"/>
</dbReference>
<dbReference type="InterPro" id="IPR000085">
    <property type="entry name" value="RuvA"/>
</dbReference>
<dbReference type="SUPFAM" id="SSF50249">
    <property type="entry name" value="Nucleic acid-binding proteins"/>
    <property type="match status" value="1"/>
</dbReference>
<name>A0A7I8DPD7_9FIRM</name>
<dbReference type="Proteomes" id="UP000515703">
    <property type="component" value="Chromosome"/>
</dbReference>
<dbReference type="GO" id="GO:0006281">
    <property type="term" value="P:DNA repair"/>
    <property type="evidence" value="ECO:0007669"/>
    <property type="project" value="UniProtKB-UniRule"/>
</dbReference>
<dbReference type="InterPro" id="IPR011114">
    <property type="entry name" value="RuvA_C"/>
</dbReference>
<evidence type="ECO:0000313" key="9">
    <source>
        <dbReference type="Proteomes" id="UP000515703"/>
    </source>
</evidence>
<dbReference type="Gene3D" id="1.10.150.20">
    <property type="entry name" value="5' to 3' exonuclease, C-terminal subdomain"/>
    <property type="match status" value="1"/>
</dbReference>
<keyword evidence="8" id="KW-0547">Nucleotide-binding</keyword>
<keyword evidence="8" id="KW-0378">Hydrolase</keyword>
<dbReference type="AlphaFoldDB" id="A0A7I8DPD7"/>
<dbReference type="SMART" id="SM00278">
    <property type="entry name" value="HhH1"/>
    <property type="match status" value="2"/>
</dbReference>
<evidence type="ECO:0000259" key="7">
    <source>
        <dbReference type="SMART" id="SM00278"/>
    </source>
</evidence>
<evidence type="ECO:0000256" key="6">
    <source>
        <dbReference type="HAMAP-Rule" id="MF_00031"/>
    </source>
</evidence>
<evidence type="ECO:0000256" key="2">
    <source>
        <dbReference type="ARBA" id="ARBA00022763"/>
    </source>
</evidence>
<keyword evidence="8" id="KW-0067">ATP-binding</keyword>
<comment type="domain">
    <text evidence="6">Has three domains with a flexible linker between the domains II and III and assumes an 'L' shape. Domain III is highly mobile and contacts RuvB.</text>
</comment>
<evidence type="ECO:0000313" key="8">
    <source>
        <dbReference type="EMBL" id="BCK00271.1"/>
    </source>
</evidence>
<dbReference type="GO" id="GO:0006310">
    <property type="term" value="P:DNA recombination"/>
    <property type="evidence" value="ECO:0007669"/>
    <property type="project" value="UniProtKB-UniRule"/>
</dbReference>
<dbReference type="GO" id="GO:0005737">
    <property type="term" value="C:cytoplasm"/>
    <property type="evidence" value="ECO:0007669"/>
    <property type="project" value="UniProtKB-SubCell"/>
</dbReference>
<keyword evidence="3 6" id="KW-0238">DNA-binding</keyword>
<feature type="region of interest" description="Domain I" evidence="6">
    <location>
        <begin position="1"/>
        <end position="64"/>
    </location>
</feature>
<protein>
    <recommendedName>
        <fullName evidence="6">Holliday junction branch migration complex subunit RuvA</fullName>
    </recommendedName>
</protein>
<keyword evidence="8" id="KW-0347">Helicase</keyword>
<feature type="region of interest" description="Domain III" evidence="6">
    <location>
        <begin position="154"/>
        <end position="209"/>
    </location>
</feature>
<dbReference type="SUPFAM" id="SSF46929">
    <property type="entry name" value="DNA helicase RuvA subunit, C-terminal domain"/>
    <property type="match status" value="1"/>
</dbReference>
<keyword evidence="9" id="KW-1185">Reference proteome</keyword>
<comment type="subunit">
    <text evidence="6">Homotetramer. Forms an RuvA(8)-RuvB(12)-Holliday junction (HJ) complex. HJ DNA is sandwiched between 2 RuvA tetramers; dsDNA enters through RuvA and exits via RuvB. An RuvB hexamer assembles on each DNA strand where it exits the tetramer. Each RuvB hexamer is contacted by two RuvA subunits (via domain III) on 2 adjacent RuvB subunits; this complex drives branch migration. In the full resolvosome a probable DNA-RuvA(4)-RuvB(12)-RuvC(2) complex forms which resolves the HJ.</text>
</comment>
<reference evidence="8 9" key="1">
    <citation type="submission" date="2020-08" db="EMBL/GenBank/DDBJ databases">
        <title>Draft genome sequencing of an Anaerocolumna strain isolated from anoxic soil subjected to BSD treatment.</title>
        <authorList>
            <person name="Uek A."/>
            <person name="Tonouchi A."/>
        </authorList>
    </citation>
    <scope>NUCLEOTIDE SEQUENCE [LARGE SCALE GENOMIC DNA]</scope>
    <source>
        <strain evidence="8 9">CTTW</strain>
    </source>
</reference>
<dbReference type="GO" id="GO:0009378">
    <property type="term" value="F:four-way junction helicase activity"/>
    <property type="evidence" value="ECO:0007669"/>
    <property type="project" value="InterPro"/>
</dbReference>
<evidence type="ECO:0000256" key="4">
    <source>
        <dbReference type="ARBA" id="ARBA00023172"/>
    </source>
</evidence>
<dbReference type="InterPro" id="IPR012340">
    <property type="entry name" value="NA-bd_OB-fold"/>
</dbReference>
<dbReference type="InterPro" id="IPR036267">
    <property type="entry name" value="RuvA_C_sf"/>
</dbReference>
<dbReference type="Pfam" id="PF07499">
    <property type="entry name" value="RuvA_C"/>
    <property type="match status" value="1"/>
</dbReference>
<keyword evidence="1 6" id="KW-0963">Cytoplasm</keyword>
<dbReference type="NCBIfam" id="TIGR00084">
    <property type="entry name" value="ruvA"/>
    <property type="match status" value="1"/>
</dbReference>
<keyword evidence="5 6" id="KW-0234">DNA repair</keyword>
<comment type="caution">
    <text evidence="6">Lacks conserved residue(s) required for the propagation of feature annotation.</text>
</comment>
<comment type="subcellular location">
    <subcellularLocation>
        <location evidence="6">Cytoplasm</location>
    </subcellularLocation>
</comment>
<keyword evidence="4 6" id="KW-0233">DNA recombination</keyword>
<dbReference type="HAMAP" id="MF_00031">
    <property type="entry name" value="DNA_HJ_migration_RuvA"/>
    <property type="match status" value="1"/>
</dbReference>
<reference evidence="8 9" key="2">
    <citation type="submission" date="2020-08" db="EMBL/GenBank/DDBJ databases">
        <authorList>
            <person name="Ueki A."/>
            <person name="Tonouchi A."/>
        </authorList>
    </citation>
    <scope>NUCLEOTIDE SEQUENCE [LARGE SCALE GENOMIC DNA]</scope>
    <source>
        <strain evidence="8 9">CTTW</strain>
    </source>
</reference>
<dbReference type="Gene3D" id="2.40.50.140">
    <property type="entry name" value="Nucleic acid-binding proteins"/>
    <property type="match status" value="1"/>
</dbReference>
<dbReference type="RefSeq" id="WP_185255961.1">
    <property type="nucleotide sequence ID" value="NZ_AP023368.1"/>
</dbReference>
<dbReference type="SUPFAM" id="SSF47781">
    <property type="entry name" value="RuvA domain 2-like"/>
    <property type="match status" value="1"/>
</dbReference>
<dbReference type="Pfam" id="PF01330">
    <property type="entry name" value="RuvA_N"/>
    <property type="match status" value="1"/>
</dbReference>
<dbReference type="Gene3D" id="1.10.8.10">
    <property type="entry name" value="DNA helicase RuvA subunit, C-terminal domain"/>
    <property type="match status" value="1"/>
</dbReference>
<dbReference type="GO" id="GO:0048476">
    <property type="term" value="C:Holliday junction resolvase complex"/>
    <property type="evidence" value="ECO:0007669"/>
    <property type="project" value="UniProtKB-UniRule"/>
</dbReference>
<dbReference type="Pfam" id="PF14520">
    <property type="entry name" value="HHH_5"/>
    <property type="match status" value="1"/>
</dbReference>
<accession>A0A7I8DPD7</accession>
<dbReference type="CDD" id="cd14332">
    <property type="entry name" value="UBA_RuvA_C"/>
    <property type="match status" value="1"/>
</dbReference>
<dbReference type="GO" id="GO:0000400">
    <property type="term" value="F:four-way junction DNA binding"/>
    <property type="evidence" value="ECO:0007669"/>
    <property type="project" value="UniProtKB-UniRule"/>
</dbReference>
<evidence type="ECO:0000256" key="5">
    <source>
        <dbReference type="ARBA" id="ARBA00023204"/>
    </source>
</evidence>
<organism evidence="8 9">
    <name type="scientific">Anaerocolumna chitinilytica</name>
    <dbReference type="NCBI Taxonomy" id="1727145"/>
    <lineage>
        <taxon>Bacteria</taxon>
        <taxon>Bacillati</taxon>
        <taxon>Bacillota</taxon>
        <taxon>Clostridia</taxon>
        <taxon>Lachnospirales</taxon>
        <taxon>Lachnospiraceae</taxon>
        <taxon>Anaerocolumna</taxon>
    </lineage>
</organism>
<keyword evidence="2 6" id="KW-0227">DNA damage</keyword>
<feature type="region of interest" description="Domain II" evidence="6">
    <location>
        <begin position="65"/>
        <end position="142"/>
    </location>
</feature>
<sequence length="209" mass="22486">MIAYVKGELILVAEDGVIVEASGLGYDIKMPLSSLSNLPRIGNIVTIYTYLYVREDNVGLFGFLTREDLNIFKLLITVNGIGPKGALGILSSITPDDLRFAVLSEDTKTIAKAPGIGAKTAGKLIIELKDKLKLSDAFEERLAKNLGGDLPNKNEGNAIYEIRKEGIEALTALGYSGAEAAKAIGAVEIKEDMTVEDVLKLSLKNLNFL</sequence>
<feature type="domain" description="Helix-hairpin-helix DNA-binding motif class 1" evidence="7">
    <location>
        <begin position="108"/>
        <end position="127"/>
    </location>
</feature>
<proteinExistence type="inferred from homology"/>
<feature type="domain" description="Helix-hairpin-helix DNA-binding motif class 1" evidence="7">
    <location>
        <begin position="73"/>
        <end position="92"/>
    </location>
</feature>
<dbReference type="GO" id="GO:0005524">
    <property type="term" value="F:ATP binding"/>
    <property type="evidence" value="ECO:0007669"/>
    <property type="project" value="InterPro"/>
</dbReference>
<dbReference type="InterPro" id="IPR013849">
    <property type="entry name" value="DNA_helicase_Holl-junc_RuvA_I"/>
</dbReference>
<dbReference type="InterPro" id="IPR010994">
    <property type="entry name" value="RuvA_2-like"/>
</dbReference>
<comment type="function">
    <text evidence="6">The RuvA-RuvB-RuvC complex processes Holliday junction (HJ) DNA during genetic recombination and DNA repair, while the RuvA-RuvB complex plays an important role in the rescue of blocked DNA replication forks via replication fork reversal (RFR). RuvA specifically binds to HJ cruciform DNA, conferring on it an open structure. The RuvB hexamer acts as an ATP-dependent pump, pulling dsDNA into and through the RuvAB complex. HJ branch migration allows RuvC to scan DNA until it finds its consensus sequence, where it cleaves and resolves the cruciform DNA.</text>
</comment>
<evidence type="ECO:0000256" key="1">
    <source>
        <dbReference type="ARBA" id="ARBA00022490"/>
    </source>
</evidence>
<dbReference type="KEGG" id="acht:bsdcttw_33110"/>
<dbReference type="GO" id="GO:0009379">
    <property type="term" value="C:Holliday junction helicase complex"/>
    <property type="evidence" value="ECO:0007669"/>
    <property type="project" value="InterPro"/>
</dbReference>
<gene>
    <name evidence="6 8" type="primary">ruvA</name>
    <name evidence="8" type="ORF">bsdcttw_33110</name>
</gene>
<dbReference type="EMBL" id="AP023368">
    <property type="protein sequence ID" value="BCK00271.1"/>
    <property type="molecule type" value="Genomic_DNA"/>
</dbReference>